<keyword evidence="5" id="KW-0472">Membrane</keyword>
<dbReference type="STRING" id="1051891.A0A0C3Q5V2"/>
<comment type="subcellular location">
    <subcellularLocation>
        <location evidence="6">Cytoplasm</location>
    </subcellularLocation>
    <subcellularLocation>
        <location evidence="6">Preautophagosomal structure membrane</location>
        <topology evidence="6">Peripheral membrane protein</topology>
    </subcellularLocation>
</comment>
<evidence type="ECO:0000256" key="1">
    <source>
        <dbReference type="ARBA" id="ARBA00006259"/>
    </source>
</evidence>
<accession>A0A0C3Q5V2</accession>
<evidence type="ECO:0000313" key="9">
    <source>
        <dbReference type="EMBL" id="KIO18544.1"/>
    </source>
</evidence>
<evidence type="ECO:0000256" key="4">
    <source>
        <dbReference type="ARBA" id="ARBA00023006"/>
    </source>
</evidence>
<dbReference type="HOGENOM" id="CLU_024595_0_0_1"/>
<dbReference type="GO" id="GO:0000045">
    <property type="term" value="P:autophagosome assembly"/>
    <property type="evidence" value="ECO:0007669"/>
    <property type="project" value="TreeGrafter"/>
</dbReference>
<comment type="function">
    <text evidence="6">Autophagy-specific protein that functions in response to autophagy-inducing signals as a scaffold to recruit other ATG proteins to organize preautophagosomal structure (PAS) formation. Modulates the timing and magnitude of the autophagy response, such as the size of the sequestering vesicles. Plays particularly a role in pexophagy and nucleophagy.</text>
</comment>
<keyword evidence="10" id="KW-1185">Reference proteome</keyword>
<feature type="domain" description="Autophagy protein ATG17-like" evidence="8">
    <location>
        <begin position="15"/>
        <end position="531"/>
    </location>
</feature>
<feature type="compositionally biased region" description="Gly residues" evidence="7">
    <location>
        <begin position="126"/>
        <end position="137"/>
    </location>
</feature>
<evidence type="ECO:0000256" key="7">
    <source>
        <dbReference type="SAM" id="MobiDB-lite"/>
    </source>
</evidence>
<dbReference type="OrthoDB" id="1937984at2759"/>
<feature type="region of interest" description="Disordered" evidence="7">
    <location>
        <begin position="315"/>
        <end position="334"/>
    </location>
</feature>
<dbReference type="AlphaFoldDB" id="A0A0C3Q5V2"/>
<dbReference type="GO" id="GO:0034727">
    <property type="term" value="P:piecemeal microautophagy of the nucleus"/>
    <property type="evidence" value="ECO:0007669"/>
    <property type="project" value="TreeGrafter"/>
</dbReference>
<keyword evidence="3 6" id="KW-0963">Cytoplasm</keyword>
<gene>
    <name evidence="9" type="ORF">M407DRAFT_31798</name>
</gene>
<evidence type="ECO:0000313" key="10">
    <source>
        <dbReference type="Proteomes" id="UP000054248"/>
    </source>
</evidence>
<dbReference type="PANTHER" id="PTHR28005:SF1">
    <property type="entry name" value="AUTOPHAGY-RELATED PROTEIN 17"/>
    <property type="match status" value="1"/>
</dbReference>
<dbReference type="InterPro" id="IPR045326">
    <property type="entry name" value="ATG17-like_dom"/>
</dbReference>
<dbReference type="GO" id="GO:0034045">
    <property type="term" value="C:phagophore assembly site membrane"/>
    <property type="evidence" value="ECO:0007669"/>
    <property type="project" value="UniProtKB-SubCell"/>
</dbReference>
<comment type="similarity">
    <text evidence="1 6">Belongs to the ATG17 family.</text>
</comment>
<protein>
    <recommendedName>
        <fullName evidence="2 6">Autophagy-related protein 17</fullName>
    </recommendedName>
</protein>
<evidence type="ECO:0000256" key="2">
    <source>
        <dbReference type="ARBA" id="ARBA00013806"/>
    </source>
</evidence>
<sequence length="583" mass="64137">MADLVTLVVQSKKALQQAEAVCSGTNTVAKQSTSLIVDILATEAKVKWLSEGVAEQLQAAIRVAQTIQSQRATLQTRASQWDQQRNQRALALDSILESLAQQVVPPSLHEMAEASSLFGEQPSDSPGGGHANGVGGGRNERPAPTGVAGDTGFLRTFEEIRRFQDSQHVLKDQSKWRSLRDFVDERGIDEAADAMDADRNSLDTLLRTTASFPESINKTVHEIQSILPMFSASATIVVGGKLSPSPASPPPPASLATAMQRTNSNNVPSIGSSSLATETIKTLLAHLDSLTTEMAHNLESLAVHYEQMSHALRDHSSPLPTEAESTSPQHVVGSAETYRPGLVVPGREGLSPPKEQQLHARGVAVPARTQTPRALTDEDMQVFIRDSEELPAILSDIEAAAVQVTEIQERLRSMAANMRSSLARFDGIVNQLDKLADDMASKLQMQQQVETQSYEIHDMLDGHLGSFDQLAQTYIDYQMAYRRLLLEMDRRRRSREAMEELVHEMLDKLEQMREDEIVLREGFVLEHGQVLPDDLCPFVQDLPVRYAVDVIGEETLPDIQESILVDARQQLERSGLARVPDAL</sequence>
<dbReference type="GO" id="GO:0000422">
    <property type="term" value="P:autophagy of mitochondrion"/>
    <property type="evidence" value="ECO:0007669"/>
    <property type="project" value="TreeGrafter"/>
</dbReference>
<dbReference type="InterPro" id="IPR007240">
    <property type="entry name" value="Atg17"/>
</dbReference>
<dbReference type="Proteomes" id="UP000054248">
    <property type="component" value="Unassembled WGS sequence"/>
</dbReference>
<dbReference type="Pfam" id="PF04108">
    <property type="entry name" value="ATG17_like"/>
    <property type="match status" value="1"/>
</dbReference>
<dbReference type="GO" id="GO:1990316">
    <property type="term" value="C:Atg1/ULK1 kinase complex"/>
    <property type="evidence" value="ECO:0007669"/>
    <property type="project" value="TreeGrafter"/>
</dbReference>
<organism evidence="9 10">
    <name type="scientific">Tulasnella calospora MUT 4182</name>
    <dbReference type="NCBI Taxonomy" id="1051891"/>
    <lineage>
        <taxon>Eukaryota</taxon>
        <taxon>Fungi</taxon>
        <taxon>Dikarya</taxon>
        <taxon>Basidiomycota</taxon>
        <taxon>Agaricomycotina</taxon>
        <taxon>Agaricomycetes</taxon>
        <taxon>Cantharellales</taxon>
        <taxon>Tulasnellaceae</taxon>
        <taxon>Tulasnella</taxon>
    </lineage>
</organism>
<keyword evidence="4 6" id="KW-0072">Autophagy</keyword>
<evidence type="ECO:0000259" key="8">
    <source>
        <dbReference type="Pfam" id="PF04108"/>
    </source>
</evidence>
<evidence type="ECO:0000256" key="3">
    <source>
        <dbReference type="ARBA" id="ARBA00022490"/>
    </source>
</evidence>
<reference evidence="9 10" key="1">
    <citation type="submission" date="2014-04" db="EMBL/GenBank/DDBJ databases">
        <authorList>
            <consortium name="DOE Joint Genome Institute"/>
            <person name="Kuo A."/>
            <person name="Girlanda M."/>
            <person name="Perotto S."/>
            <person name="Kohler A."/>
            <person name="Nagy L.G."/>
            <person name="Floudas D."/>
            <person name="Copeland A."/>
            <person name="Barry K.W."/>
            <person name="Cichocki N."/>
            <person name="Veneault-Fourrey C."/>
            <person name="LaButti K."/>
            <person name="Lindquist E.A."/>
            <person name="Lipzen A."/>
            <person name="Lundell T."/>
            <person name="Morin E."/>
            <person name="Murat C."/>
            <person name="Sun H."/>
            <person name="Tunlid A."/>
            <person name="Henrissat B."/>
            <person name="Grigoriev I.V."/>
            <person name="Hibbett D.S."/>
            <person name="Martin F."/>
            <person name="Nordberg H.P."/>
            <person name="Cantor M.N."/>
            <person name="Hua S.X."/>
        </authorList>
    </citation>
    <scope>NUCLEOTIDE SEQUENCE [LARGE SCALE GENOMIC DNA]</scope>
    <source>
        <strain evidence="9 10">MUT 4182</strain>
    </source>
</reference>
<reference evidence="10" key="2">
    <citation type="submission" date="2015-01" db="EMBL/GenBank/DDBJ databases">
        <title>Evolutionary Origins and Diversification of the Mycorrhizal Mutualists.</title>
        <authorList>
            <consortium name="DOE Joint Genome Institute"/>
            <consortium name="Mycorrhizal Genomics Consortium"/>
            <person name="Kohler A."/>
            <person name="Kuo A."/>
            <person name="Nagy L.G."/>
            <person name="Floudas D."/>
            <person name="Copeland A."/>
            <person name="Barry K.W."/>
            <person name="Cichocki N."/>
            <person name="Veneault-Fourrey C."/>
            <person name="LaButti K."/>
            <person name="Lindquist E.A."/>
            <person name="Lipzen A."/>
            <person name="Lundell T."/>
            <person name="Morin E."/>
            <person name="Murat C."/>
            <person name="Riley R."/>
            <person name="Ohm R."/>
            <person name="Sun H."/>
            <person name="Tunlid A."/>
            <person name="Henrissat B."/>
            <person name="Grigoriev I.V."/>
            <person name="Hibbett D.S."/>
            <person name="Martin F."/>
        </authorList>
    </citation>
    <scope>NUCLEOTIDE SEQUENCE [LARGE SCALE GENOMIC DNA]</scope>
    <source>
        <strain evidence="10">MUT 4182</strain>
    </source>
</reference>
<evidence type="ECO:0000256" key="5">
    <source>
        <dbReference type="ARBA" id="ARBA00023136"/>
    </source>
</evidence>
<name>A0A0C3Q5V2_9AGAM</name>
<proteinExistence type="inferred from homology"/>
<dbReference type="PANTHER" id="PTHR28005">
    <property type="entry name" value="AUTOPHAGY-RELATED PROTEIN 17"/>
    <property type="match status" value="1"/>
</dbReference>
<feature type="region of interest" description="Disordered" evidence="7">
    <location>
        <begin position="118"/>
        <end position="150"/>
    </location>
</feature>
<evidence type="ECO:0000256" key="6">
    <source>
        <dbReference type="RuleBase" id="RU368080"/>
    </source>
</evidence>
<dbReference type="GO" id="GO:0060090">
    <property type="term" value="F:molecular adaptor activity"/>
    <property type="evidence" value="ECO:0007669"/>
    <property type="project" value="TreeGrafter"/>
</dbReference>
<dbReference type="EMBL" id="KN823278">
    <property type="protein sequence ID" value="KIO18544.1"/>
    <property type="molecule type" value="Genomic_DNA"/>
</dbReference>
<dbReference type="GO" id="GO:0030295">
    <property type="term" value="F:protein kinase activator activity"/>
    <property type="evidence" value="ECO:0007669"/>
    <property type="project" value="TreeGrafter"/>
</dbReference>